<evidence type="ECO:0000313" key="3">
    <source>
        <dbReference type="Proteomes" id="UP000195918"/>
    </source>
</evidence>
<dbReference type="Proteomes" id="UP000195918">
    <property type="component" value="Unassembled WGS sequence"/>
</dbReference>
<accession>A0A1X6WRU3</accession>
<evidence type="ECO:0000256" key="1">
    <source>
        <dbReference type="SAM" id="Coils"/>
    </source>
</evidence>
<dbReference type="OrthoDB" id="2199968at2"/>
<protein>
    <submittedName>
        <fullName evidence="2">Uncharacterized protein</fullName>
    </submittedName>
</protein>
<name>A0A1X6WRU3_9ENTE</name>
<dbReference type="RefSeq" id="WP_086952636.1">
    <property type="nucleotide sequence ID" value="NZ_FWFD01000018.1"/>
</dbReference>
<reference evidence="3" key="1">
    <citation type="submission" date="2017-02" db="EMBL/GenBank/DDBJ databases">
        <authorList>
            <person name="Dridi B."/>
        </authorList>
    </citation>
    <scope>NUCLEOTIDE SEQUENCE [LARGE SCALE GENOMIC DNA]</scope>
    <source>
        <strain evidence="3">bH819</strain>
    </source>
</reference>
<feature type="coiled-coil region" evidence="1">
    <location>
        <begin position="248"/>
        <end position="275"/>
    </location>
</feature>
<dbReference type="AlphaFoldDB" id="A0A1X6WRU3"/>
<keyword evidence="1" id="KW-0175">Coiled coil</keyword>
<sequence>MFGIFDMFKPAETFVIAHSEEIKPATIKEAGQLINYVIGVNNDLLDRGKSGWLIVKKTVTKKKIDTDIFAMRLDLPLLEDNPYFTNLLEPFYQSKPVEFDESLLLEMEETVQDEGNEVDETPTLPSNLESLVKKGTDVLEQEETLVPIEITESSNILSEEKNLEYEQEIERLKLELEAKNDLLAKQVQKEKEIVEFQKVVQVENTKDIPVSNEFPDIVGSALQSRLTQLEQEIKQRDTRSHIKESIVNDFQDKKKKAIENKLIELEIEKNVKLEKPKADYELLVKQIVDEHNQIKEKEMKNITDYYEKECQIKIKNETEKHSEELANYLNERKNELLNWQKSFNNDIESQLGSMYYVFQLPVEE</sequence>
<dbReference type="EMBL" id="FWFD01000018">
    <property type="protein sequence ID" value="SLM87010.1"/>
    <property type="molecule type" value="Genomic_DNA"/>
</dbReference>
<feature type="coiled-coil region" evidence="1">
    <location>
        <begin position="155"/>
        <end position="193"/>
    </location>
</feature>
<organism evidence="2 3">
    <name type="scientific">Vagococcus fluvialis bH819</name>
    <dbReference type="NCBI Taxonomy" id="1255619"/>
    <lineage>
        <taxon>Bacteria</taxon>
        <taxon>Bacillati</taxon>
        <taxon>Bacillota</taxon>
        <taxon>Bacilli</taxon>
        <taxon>Lactobacillales</taxon>
        <taxon>Enterococcaceae</taxon>
        <taxon>Vagococcus</taxon>
    </lineage>
</organism>
<keyword evidence="3" id="KW-1185">Reference proteome</keyword>
<evidence type="ECO:0000313" key="2">
    <source>
        <dbReference type="EMBL" id="SLM87010.1"/>
    </source>
</evidence>
<gene>
    <name evidence="2" type="ORF">FM121_13010</name>
</gene>
<proteinExistence type="predicted"/>